<dbReference type="RefSeq" id="WP_067620467.1">
    <property type="nucleotide sequence ID" value="NZ_MAGO01000014.1"/>
</dbReference>
<protein>
    <submittedName>
        <fullName evidence="2">Type IV pilus biogenesis protein PilE</fullName>
    </submittedName>
</protein>
<dbReference type="PROSITE" id="PS00409">
    <property type="entry name" value="PROKAR_NTER_METHYL"/>
    <property type="match status" value="1"/>
</dbReference>
<evidence type="ECO:0000313" key="3">
    <source>
        <dbReference type="Proteomes" id="UP000093080"/>
    </source>
</evidence>
<proteinExistence type="predicted"/>
<sequence>MNFEQFGQTRQVQDLGTKKRRQRGFTLVELLIVIAILAILGAVALKMYQPIVNRTVCSEVEVTVHETMLAAVKYLNETGTAPSGDATSLGIKYPDHVASVVIGGSGSSSSPLTVNGTAVDNKCPKGTKYVLTENEVKGKWK</sequence>
<dbReference type="STRING" id="1156395.DBT_2294"/>
<dbReference type="SUPFAM" id="SSF54523">
    <property type="entry name" value="Pili subunits"/>
    <property type="match status" value="1"/>
</dbReference>
<dbReference type="Gene3D" id="3.30.700.10">
    <property type="entry name" value="Glycoprotein, Type 4 Pilin"/>
    <property type="match status" value="1"/>
</dbReference>
<organism evidence="2 3">
    <name type="scientific">Dissulfuribacter thermophilus</name>
    <dbReference type="NCBI Taxonomy" id="1156395"/>
    <lineage>
        <taxon>Bacteria</taxon>
        <taxon>Pseudomonadati</taxon>
        <taxon>Thermodesulfobacteriota</taxon>
        <taxon>Dissulfuribacteria</taxon>
        <taxon>Dissulfuribacterales</taxon>
        <taxon>Dissulfuribacteraceae</taxon>
        <taxon>Dissulfuribacter</taxon>
    </lineage>
</organism>
<accession>A0A1B9F3B3</accession>
<dbReference type="InterPro" id="IPR045584">
    <property type="entry name" value="Pilin-like"/>
</dbReference>
<dbReference type="InterPro" id="IPR012902">
    <property type="entry name" value="N_methyl_site"/>
</dbReference>
<dbReference type="Pfam" id="PF07963">
    <property type="entry name" value="N_methyl"/>
    <property type="match status" value="1"/>
</dbReference>
<evidence type="ECO:0000313" key="2">
    <source>
        <dbReference type="EMBL" id="OCC14305.1"/>
    </source>
</evidence>
<feature type="transmembrane region" description="Helical" evidence="1">
    <location>
        <begin position="27"/>
        <end position="48"/>
    </location>
</feature>
<dbReference type="AlphaFoldDB" id="A0A1B9F3B3"/>
<evidence type="ECO:0000256" key="1">
    <source>
        <dbReference type="SAM" id="Phobius"/>
    </source>
</evidence>
<dbReference type="NCBIfam" id="TIGR02532">
    <property type="entry name" value="IV_pilin_GFxxxE"/>
    <property type="match status" value="1"/>
</dbReference>
<keyword evidence="1" id="KW-1133">Transmembrane helix</keyword>
<dbReference type="EMBL" id="MAGO01000014">
    <property type="protein sequence ID" value="OCC14305.1"/>
    <property type="molecule type" value="Genomic_DNA"/>
</dbReference>
<keyword evidence="1" id="KW-0812">Transmembrane</keyword>
<keyword evidence="1" id="KW-0472">Membrane</keyword>
<dbReference type="Proteomes" id="UP000093080">
    <property type="component" value="Unassembled WGS sequence"/>
</dbReference>
<name>A0A1B9F3B3_9BACT</name>
<comment type="caution">
    <text evidence="2">The sequence shown here is derived from an EMBL/GenBank/DDBJ whole genome shotgun (WGS) entry which is preliminary data.</text>
</comment>
<keyword evidence="3" id="KW-1185">Reference proteome</keyword>
<reference evidence="2 3" key="1">
    <citation type="submission" date="2016-06" db="EMBL/GenBank/DDBJ databases">
        <title>Respiratory ammonification of nitrate coupled to the oxidation of elemental sulfur in deep-sea autotrophic thermophilic bacteria.</title>
        <authorList>
            <person name="Slobodkina G.B."/>
            <person name="Mardanov A.V."/>
            <person name="Ravin N.V."/>
            <person name="Frolova A.A."/>
            <person name="Viryasiv M.B."/>
            <person name="Chernyh N.A."/>
            <person name="Bonch-Osmolovskaya E.A."/>
            <person name="Slobodkin A.I."/>
        </authorList>
    </citation>
    <scope>NUCLEOTIDE SEQUENCE [LARGE SCALE GENOMIC DNA]</scope>
    <source>
        <strain evidence="2 3">S69</strain>
    </source>
</reference>
<gene>
    <name evidence="2" type="ORF">DBT_2294</name>
</gene>